<name>A0A545TL63_9PROT</name>
<evidence type="ECO:0000259" key="1">
    <source>
        <dbReference type="Pfam" id="PF14206"/>
    </source>
</evidence>
<sequence>MTEKTTPDGCPCCFLPTIWYRGGHEICGVCRWHDDGQDDPDADAVWGGPNYQYSLTAARANFRDHYHKYDLGTGPDHIKDPSPERLALVDYVKEILSGKMELDRAKLLELEKATIKISDADRAELEQFQRELKAQVARERKA</sequence>
<reference evidence="2 3" key="1">
    <citation type="submission" date="2019-06" db="EMBL/GenBank/DDBJ databases">
        <title>Whole genome sequence for Rhodospirillaceae sp. R148.</title>
        <authorList>
            <person name="Wang G."/>
        </authorList>
    </citation>
    <scope>NUCLEOTIDE SEQUENCE [LARGE SCALE GENOMIC DNA]</scope>
    <source>
        <strain evidence="2 3">R148</strain>
    </source>
</reference>
<comment type="caution">
    <text evidence="2">The sequence shown here is derived from an EMBL/GenBank/DDBJ whole genome shotgun (WGS) entry which is preliminary data.</text>
</comment>
<gene>
    <name evidence="2" type="ORF">FKG95_20530</name>
</gene>
<feature type="domain" description="Cysteine-rich CPCC" evidence="1">
    <location>
        <begin position="10"/>
        <end position="65"/>
    </location>
</feature>
<dbReference type="InterPro" id="IPR025983">
    <property type="entry name" value="Cys_rich_CPCC"/>
</dbReference>
<protein>
    <recommendedName>
        <fullName evidence="1">Cysteine-rich CPCC domain-containing protein</fullName>
    </recommendedName>
</protein>
<dbReference type="Pfam" id="PF14206">
    <property type="entry name" value="Cys_rich_CPCC"/>
    <property type="match status" value="1"/>
</dbReference>
<accession>A0A545TL63</accession>
<evidence type="ECO:0000313" key="2">
    <source>
        <dbReference type="EMBL" id="TQV77926.1"/>
    </source>
</evidence>
<dbReference type="AlphaFoldDB" id="A0A545TL63"/>
<dbReference type="RefSeq" id="WP_142898269.1">
    <property type="nucleotide sequence ID" value="NZ_ML660058.1"/>
</dbReference>
<proteinExistence type="predicted"/>
<organism evidence="2 3">
    <name type="scientific">Denitrobaculum tricleocarpae</name>
    <dbReference type="NCBI Taxonomy" id="2591009"/>
    <lineage>
        <taxon>Bacteria</taxon>
        <taxon>Pseudomonadati</taxon>
        <taxon>Pseudomonadota</taxon>
        <taxon>Alphaproteobacteria</taxon>
        <taxon>Rhodospirillales</taxon>
        <taxon>Rhodospirillaceae</taxon>
        <taxon>Denitrobaculum</taxon>
    </lineage>
</organism>
<dbReference type="EMBL" id="VHSH01000007">
    <property type="protein sequence ID" value="TQV77926.1"/>
    <property type="molecule type" value="Genomic_DNA"/>
</dbReference>
<dbReference type="Proteomes" id="UP000315252">
    <property type="component" value="Unassembled WGS sequence"/>
</dbReference>
<evidence type="ECO:0000313" key="3">
    <source>
        <dbReference type="Proteomes" id="UP000315252"/>
    </source>
</evidence>
<dbReference type="OrthoDB" id="1456570at2"/>
<keyword evidence="3" id="KW-1185">Reference proteome</keyword>